<evidence type="ECO:0000313" key="2">
    <source>
        <dbReference type="Proteomes" id="UP000431913"/>
    </source>
</evidence>
<protein>
    <submittedName>
        <fullName evidence="1">Uncharacterized protein</fullName>
    </submittedName>
</protein>
<comment type="caution">
    <text evidence="1">The sequence shown here is derived from an EMBL/GenBank/DDBJ whole genome shotgun (WGS) entry which is preliminary data.</text>
</comment>
<dbReference type="RefSeq" id="WP_119980892.1">
    <property type="nucleotide sequence ID" value="NZ_CAOJUJ010000024.1"/>
</dbReference>
<dbReference type="EMBL" id="VUNJ01000019">
    <property type="protein sequence ID" value="MST93090.1"/>
    <property type="molecule type" value="Genomic_DNA"/>
</dbReference>
<dbReference type="Proteomes" id="UP000431913">
    <property type="component" value="Unassembled WGS sequence"/>
</dbReference>
<sequence>MAKPDTIIRGLWEFLQTCPYIEAGSPVTVDCMPMDNNAFTLAKRSGNPIVKMYTDGSSIRQYPFAVWYRGSRGTIQEGIVASGKCELISRWLERQSRDGMLPDLPEGMAAQLIQASDTGKLYTLEPDVYIYEVPCRLQYIQEA</sequence>
<dbReference type="AlphaFoldDB" id="A0A6I2UCI1"/>
<proteinExistence type="predicted"/>
<organism evidence="1 2">
    <name type="scientific">Ruthenibacterium lactatiformans</name>
    <dbReference type="NCBI Taxonomy" id="1550024"/>
    <lineage>
        <taxon>Bacteria</taxon>
        <taxon>Bacillati</taxon>
        <taxon>Bacillota</taxon>
        <taxon>Clostridia</taxon>
        <taxon>Eubacteriales</taxon>
        <taxon>Oscillospiraceae</taxon>
        <taxon>Ruthenibacterium</taxon>
    </lineage>
</organism>
<name>A0A6I2UCI1_9FIRM</name>
<accession>A0A6I2UCI1</accession>
<reference evidence="1 2" key="1">
    <citation type="submission" date="2019-08" db="EMBL/GenBank/DDBJ databases">
        <title>In-depth cultivation of the pig gut microbiome towards novel bacterial diversity and tailored functional studies.</title>
        <authorList>
            <person name="Wylensek D."/>
            <person name="Hitch T.C.A."/>
            <person name="Clavel T."/>
        </authorList>
    </citation>
    <scope>NUCLEOTIDE SEQUENCE [LARGE SCALE GENOMIC DNA]</scope>
    <source>
        <strain evidence="1 2">WCA3-601-WT-6J</strain>
    </source>
</reference>
<evidence type="ECO:0000313" key="1">
    <source>
        <dbReference type="EMBL" id="MST93090.1"/>
    </source>
</evidence>
<gene>
    <name evidence="1" type="ORF">FYJ76_14310</name>
</gene>